<dbReference type="EMBL" id="AGNL01045432">
    <property type="protein sequence ID" value="EJK48780.1"/>
    <property type="molecule type" value="Genomic_DNA"/>
</dbReference>
<sequence>CNIRTAGHLQAADKGGEDDTLRKEHDAVAWGGDKKIAEEAIAARVAGVGVAPLRRRPPSRPPPPPPSAGPSSAASPSATPRPSF</sequence>
<gene>
    <name evidence="2" type="ORF">THAOC_32394</name>
</gene>
<protein>
    <submittedName>
        <fullName evidence="2">Uncharacterized protein</fullName>
    </submittedName>
</protein>
<comment type="caution">
    <text evidence="2">The sequence shown here is derived from an EMBL/GenBank/DDBJ whole genome shotgun (WGS) entry which is preliminary data.</text>
</comment>
<evidence type="ECO:0000313" key="2">
    <source>
        <dbReference type="EMBL" id="EJK48780.1"/>
    </source>
</evidence>
<dbReference type="Proteomes" id="UP000266841">
    <property type="component" value="Unassembled WGS sequence"/>
</dbReference>
<feature type="non-terminal residue" evidence="2">
    <location>
        <position position="1"/>
    </location>
</feature>
<dbReference type="AlphaFoldDB" id="K0R7B8"/>
<feature type="region of interest" description="Disordered" evidence="1">
    <location>
        <begin position="48"/>
        <end position="84"/>
    </location>
</feature>
<evidence type="ECO:0000256" key="1">
    <source>
        <dbReference type="SAM" id="MobiDB-lite"/>
    </source>
</evidence>
<accession>K0R7B8</accession>
<reference evidence="2 3" key="1">
    <citation type="journal article" date="2012" name="Genome Biol.">
        <title>Genome and low-iron response of an oceanic diatom adapted to chronic iron limitation.</title>
        <authorList>
            <person name="Lommer M."/>
            <person name="Specht M."/>
            <person name="Roy A.S."/>
            <person name="Kraemer L."/>
            <person name="Andreson R."/>
            <person name="Gutowska M.A."/>
            <person name="Wolf J."/>
            <person name="Bergner S.V."/>
            <person name="Schilhabel M.B."/>
            <person name="Klostermeier U.C."/>
            <person name="Beiko R.G."/>
            <person name="Rosenstiel P."/>
            <person name="Hippler M."/>
            <person name="Laroche J."/>
        </authorList>
    </citation>
    <scope>NUCLEOTIDE SEQUENCE [LARGE SCALE GENOMIC DNA]</scope>
    <source>
        <strain evidence="2 3">CCMP1005</strain>
    </source>
</reference>
<proteinExistence type="predicted"/>
<evidence type="ECO:0000313" key="3">
    <source>
        <dbReference type="Proteomes" id="UP000266841"/>
    </source>
</evidence>
<organism evidence="2 3">
    <name type="scientific">Thalassiosira oceanica</name>
    <name type="common">Marine diatom</name>
    <dbReference type="NCBI Taxonomy" id="159749"/>
    <lineage>
        <taxon>Eukaryota</taxon>
        <taxon>Sar</taxon>
        <taxon>Stramenopiles</taxon>
        <taxon>Ochrophyta</taxon>
        <taxon>Bacillariophyta</taxon>
        <taxon>Coscinodiscophyceae</taxon>
        <taxon>Thalassiosirophycidae</taxon>
        <taxon>Thalassiosirales</taxon>
        <taxon>Thalassiosiraceae</taxon>
        <taxon>Thalassiosira</taxon>
    </lineage>
</organism>
<feature type="compositionally biased region" description="Pro residues" evidence="1">
    <location>
        <begin position="59"/>
        <end position="68"/>
    </location>
</feature>
<feature type="compositionally biased region" description="Low complexity" evidence="1">
    <location>
        <begin position="69"/>
        <end position="84"/>
    </location>
</feature>
<name>K0R7B8_THAOC</name>
<keyword evidence="3" id="KW-1185">Reference proteome</keyword>
<feature type="region of interest" description="Disordered" evidence="1">
    <location>
        <begin position="1"/>
        <end position="22"/>
    </location>
</feature>